<proteinExistence type="predicted"/>
<gene>
    <name evidence="1" type="ORF">AMTR_s00149p00086550</name>
</gene>
<dbReference type="Proteomes" id="UP000017836">
    <property type="component" value="Unassembled WGS sequence"/>
</dbReference>
<accession>W1PMN1</accession>
<dbReference type="HOGENOM" id="CLU_2226817_0_0_1"/>
<organism evidence="1 2">
    <name type="scientific">Amborella trichopoda</name>
    <dbReference type="NCBI Taxonomy" id="13333"/>
    <lineage>
        <taxon>Eukaryota</taxon>
        <taxon>Viridiplantae</taxon>
        <taxon>Streptophyta</taxon>
        <taxon>Embryophyta</taxon>
        <taxon>Tracheophyta</taxon>
        <taxon>Spermatophyta</taxon>
        <taxon>Magnoliopsida</taxon>
        <taxon>Amborellales</taxon>
        <taxon>Amborellaceae</taxon>
        <taxon>Amborella</taxon>
    </lineage>
</organism>
<name>W1PMN1_AMBTC</name>
<protein>
    <submittedName>
        <fullName evidence="1">Uncharacterized protein</fullName>
    </submittedName>
</protein>
<dbReference type="EMBL" id="KI393016">
    <property type="protein sequence ID" value="ERN09308.1"/>
    <property type="molecule type" value="Genomic_DNA"/>
</dbReference>
<dbReference type="Gramene" id="ERN09308">
    <property type="protein sequence ID" value="ERN09308"/>
    <property type="gene ID" value="AMTR_s00149p00086550"/>
</dbReference>
<keyword evidence="2" id="KW-1185">Reference proteome</keyword>
<sequence>MLRARTYMRRSIRLKVATRCRTEFPCLSIPKTMFDVRVPIDLNIWNTFSALYSAANCNIFFSSLSKNSTASGKTSRISLTTSTMSFFVAKIRGLSTPISLELTSCS</sequence>
<dbReference type="AlphaFoldDB" id="W1PMN1"/>
<reference evidence="2" key="1">
    <citation type="journal article" date="2013" name="Science">
        <title>The Amborella genome and the evolution of flowering plants.</title>
        <authorList>
            <consortium name="Amborella Genome Project"/>
        </authorList>
    </citation>
    <scope>NUCLEOTIDE SEQUENCE [LARGE SCALE GENOMIC DNA]</scope>
</reference>
<evidence type="ECO:0000313" key="2">
    <source>
        <dbReference type="Proteomes" id="UP000017836"/>
    </source>
</evidence>
<evidence type="ECO:0000313" key="1">
    <source>
        <dbReference type="EMBL" id="ERN09308.1"/>
    </source>
</evidence>